<feature type="signal peptide" evidence="1">
    <location>
        <begin position="1"/>
        <end position="21"/>
    </location>
</feature>
<evidence type="ECO:0000256" key="1">
    <source>
        <dbReference type="SAM" id="SignalP"/>
    </source>
</evidence>
<name>A0ABR5HN12_9BURK</name>
<accession>A0ABR5HN12</accession>
<dbReference type="Proteomes" id="UP000242951">
    <property type="component" value="Unassembled WGS sequence"/>
</dbReference>
<evidence type="ECO:0000313" key="3">
    <source>
        <dbReference type="Proteomes" id="UP000242951"/>
    </source>
</evidence>
<evidence type="ECO:0000313" key="2">
    <source>
        <dbReference type="EMBL" id="KMQ80781.1"/>
    </source>
</evidence>
<organism evidence="2 3">
    <name type="scientific">Candidatus Burkholderia pumila</name>
    <dbReference type="NCBI Taxonomy" id="1090375"/>
    <lineage>
        <taxon>Bacteria</taxon>
        <taxon>Pseudomonadati</taxon>
        <taxon>Pseudomonadota</taxon>
        <taxon>Betaproteobacteria</taxon>
        <taxon>Burkholderiales</taxon>
        <taxon>Burkholderiaceae</taxon>
        <taxon>Burkholderia</taxon>
    </lineage>
</organism>
<keyword evidence="1" id="KW-0732">Signal</keyword>
<protein>
    <submittedName>
        <fullName evidence="2">Uncharacterized protein</fullName>
    </submittedName>
</protein>
<comment type="caution">
    <text evidence="2">The sequence shown here is derived from an EMBL/GenBank/DDBJ whole genome shotgun (WGS) entry which is preliminary data.</text>
</comment>
<reference evidence="2 3" key="1">
    <citation type="submission" date="2015-06" db="EMBL/GenBank/DDBJ databases">
        <title>Comparative genomics of Burkholderia leaf nodule symbionts.</title>
        <authorList>
            <person name="Carlier A."/>
            <person name="Eberl L."/>
            <person name="Pinto-Carbo M."/>
        </authorList>
    </citation>
    <scope>NUCLEOTIDE SEQUENCE [LARGE SCALE GENOMIC DNA]</scope>
    <source>
        <strain evidence="2 3">UZHbot3</strain>
    </source>
</reference>
<gene>
    <name evidence="2" type="ORF">BPMI_02606</name>
</gene>
<dbReference type="EMBL" id="LELG01000041">
    <property type="protein sequence ID" value="KMQ80781.1"/>
    <property type="molecule type" value="Genomic_DNA"/>
</dbReference>
<proteinExistence type="predicted"/>
<sequence length="114" mass="12290">MKKNIALGLLSIISMIGAVSAAELNGADSWEIKNAAKWAAEDQMVTVGERPNNSSKNEPPIRWKTEKNAMYVITHVNKGGIMSSFESFLEALKAAGVSIEGENVLVDKLVTVTN</sequence>
<feature type="chain" id="PRO_5046226844" evidence="1">
    <location>
        <begin position="22"/>
        <end position="114"/>
    </location>
</feature>
<keyword evidence="3" id="KW-1185">Reference proteome</keyword>